<keyword evidence="3" id="KW-1185">Reference proteome</keyword>
<dbReference type="RefSeq" id="WP_256420715.1">
    <property type="nucleotide sequence ID" value="NZ_JANHDI010000004.1"/>
</dbReference>
<keyword evidence="1" id="KW-0812">Transmembrane</keyword>
<feature type="transmembrane region" description="Helical" evidence="1">
    <location>
        <begin position="12"/>
        <end position="32"/>
    </location>
</feature>
<protein>
    <submittedName>
        <fullName evidence="2">Uncharacterized protein</fullName>
    </submittedName>
</protein>
<accession>A0ABD6CPS5</accession>
<dbReference type="EMBL" id="JBHUDK010000010">
    <property type="protein sequence ID" value="MFD1599657.1"/>
    <property type="molecule type" value="Genomic_DNA"/>
</dbReference>
<evidence type="ECO:0000256" key="1">
    <source>
        <dbReference type="SAM" id="Phobius"/>
    </source>
</evidence>
<keyword evidence="1" id="KW-1133">Transmembrane helix</keyword>
<dbReference type="Proteomes" id="UP001597085">
    <property type="component" value="Unassembled WGS sequence"/>
</dbReference>
<dbReference type="AlphaFoldDB" id="A0ABD6CPS5"/>
<comment type="caution">
    <text evidence="2">The sequence shown here is derived from an EMBL/GenBank/DDBJ whole genome shotgun (WGS) entry which is preliminary data.</text>
</comment>
<gene>
    <name evidence="2" type="ORF">ACFSBX_11900</name>
</gene>
<keyword evidence="1" id="KW-0472">Membrane</keyword>
<sequence>MDIRGRPIGVWLVFVALGQLSIRALLGGSALVLDPSGSMVGLSVGTLAGTPFGNFLVPGVVLVVIFGLLPAAVTYALYAGRRWGRPATVVVAVALIGWVLVEVVVGFDRPTVYLNLATAAALVVLSAHPEVRRESRG</sequence>
<organism evidence="2 3">
    <name type="scientific">Halobellus rarus</name>
    <dbReference type="NCBI Taxonomy" id="1126237"/>
    <lineage>
        <taxon>Archaea</taxon>
        <taxon>Methanobacteriati</taxon>
        <taxon>Methanobacteriota</taxon>
        <taxon>Stenosarchaea group</taxon>
        <taxon>Halobacteria</taxon>
        <taxon>Halobacteriales</taxon>
        <taxon>Haloferacaceae</taxon>
        <taxon>Halobellus</taxon>
    </lineage>
</organism>
<reference evidence="2 3" key="1">
    <citation type="journal article" date="2019" name="Int. J. Syst. Evol. Microbiol.">
        <title>The Global Catalogue of Microorganisms (GCM) 10K type strain sequencing project: providing services to taxonomists for standard genome sequencing and annotation.</title>
        <authorList>
            <consortium name="The Broad Institute Genomics Platform"/>
            <consortium name="The Broad Institute Genome Sequencing Center for Infectious Disease"/>
            <person name="Wu L."/>
            <person name="Ma J."/>
        </authorList>
    </citation>
    <scope>NUCLEOTIDE SEQUENCE [LARGE SCALE GENOMIC DNA]</scope>
    <source>
        <strain evidence="2 3">CGMCC 1.12121</strain>
    </source>
</reference>
<feature type="transmembrane region" description="Helical" evidence="1">
    <location>
        <begin position="52"/>
        <end position="77"/>
    </location>
</feature>
<evidence type="ECO:0000313" key="3">
    <source>
        <dbReference type="Proteomes" id="UP001597085"/>
    </source>
</evidence>
<proteinExistence type="predicted"/>
<feature type="transmembrane region" description="Helical" evidence="1">
    <location>
        <begin position="89"/>
        <end position="107"/>
    </location>
</feature>
<evidence type="ECO:0000313" key="2">
    <source>
        <dbReference type="EMBL" id="MFD1599657.1"/>
    </source>
</evidence>
<name>A0ABD6CPS5_9EURY</name>